<evidence type="ECO:0000256" key="2">
    <source>
        <dbReference type="ARBA" id="ARBA00007951"/>
    </source>
</evidence>
<dbReference type="GO" id="GO:0004560">
    <property type="term" value="F:alpha-L-fucosidase activity"/>
    <property type="evidence" value="ECO:0007669"/>
    <property type="project" value="InterPro"/>
</dbReference>
<dbReference type="Gene3D" id="2.60.20.10">
    <property type="entry name" value="Crystallins"/>
    <property type="match status" value="1"/>
</dbReference>
<dbReference type="InterPro" id="IPR035992">
    <property type="entry name" value="Ricin_B-like_lectins"/>
</dbReference>
<dbReference type="InterPro" id="IPR016286">
    <property type="entry name" value="FUC_metazoa-typ"/>
</dbReference>
<accession>A0A1G9W9V7</accession>
<keyword evidence="4 7" id="KW-0732">Signal</keyword>
<evidence type="ECO:0000259" key="9">
    <source>
        <dbReference type="Pfam" id="PF14200"/>
    </source>
</evidence>
<comment type="function">
    <text evidence="1">Alpha-L-fucosidase is responsible for hydrolyzing the alpha-1,6-linked fucose joined to the reducing-end N-acetylglucosamine of the carbohydrate moieties of glycoproteins.</text>
</comment>
<evidence type="ECO:0000313" key="10">
    <source>
        <dbReference type="EMBL" id="SDM81280.1"/>
    </source>
</evidence>
<keyword evidence="11" id="KW-1185">Reference proteome</keyword>
<dbReference type="Gene3D" id="3.20.20.80">
    <property type="entry name" value="Glycosidases"/>
    <property type="match status" value="1"/>
</dbReference>
<dbReference type="Gene3D" id="2.60.40.1180">
    <property type="entry name" value="Golgi alpha-mannosidase II"/>
    <property type="match status" value="1"/>
</dbReference>
<dbReference type="EC" id="3.2.1.51" evidence="3"/>
<comment type="similarity">
    <text evidence="2">Belongs to the glycosyl hydrolase 29 family.</text>
</comment>
<evidence type="ECO:0000256" key="3">
    <source>
        <dbReference type="ARBA" id="ARBA00012662"/>
    </source>
</evidence>
<dbReference type="GO" id="GO:0016139">
    <property type="term" value="P:glycoside catabolic process"/>
    <property type="evidence" value="ECO:0007669"/>
    <property type="project" value="TreeGrafter"/>
</dbReference>
<dbReference type="EMBL" id="FNIE01000001">
    <property type="protein sequence ID" value="SDM81280.1"/>
    <property type="molecule type" value="Genomic_DNA"/>
</dbReference>
<dbReference type="CDD" id="cd00161">
    <property type="entry name" value="beta-trefoil_Ricin-like"/>
    <property type="match status" value="1"/>
</dbReference>
<feature type="chain" id="PRO_5011461480" description="alpha-L-fucosidase" evidence="7">
    <location>
        <begin position="29"/>
        <end position="749"/>
    </location>
</feature>
<feature type="signal peptide" evidence="7">
    <location>
        <begin position="1"/>
        <end position="28"/>
    </location>
</feature>
<evidence type="ECO:0000256" key="4">
    <source>
        <dbReference type="ARBA" id="ARBA00022729"/>
    </source>
</evidence>
<dbReference type="SUPFAM" id="SSF51445">
    <property type="entry name" value="(Trans)glycosidases"/>
    <property type="match status" value="1"/>
</dbReference>
<dbReference type="GO" id="GO:0006004">
    <property type="term" value="P:fucose metabolic process"/>
    <property type="evidence" value="ECO:0007669"/>
    <property type="project" value="InterPro"/>
</dbReference>
<dbReference type="PANTHER" id="PTHR10030">
    <property type="entry name" value="ALPHA-L-FUCOSIDASE"/>
    <property type="match status" value="1"/>
</dbReference>
<feature type="domain" description="Ricin B lectin" evidence="9">
    <location>
        <begin position="614"/>
        <end position="687"/>
    </location>
</feature>
<dbReference type="InterPro" id="IPR057739">
    <property type="entry name" value="Glyco_hydro_29_N"/>
</dbReference>
<name>A0A1G9W9V7_9ACTN</name>
<dbReference type="AlphaFoldDB" id="A0A1G9W9V7"/>
<feature type="domain" description="Glycoside hydrolase family 29 N-terminal" evidence="8">
    <location>
        <begin position="33"/>
        <end position="387"/>
    </location>
</feature>
<dbReference type="PROSITE" id="PS51318">
    <property type="entry name" value="TAT"/>
    <property type="match status" value="1"/>
</dbReference>
<evidence type="ECO:0000256" key="1">
    <source>
        <dbReference type="ARBA" id="ARBA00004071"/>
    </source>
</evidence>
<feature type="domain" description="Ricin B lectin" evidence="9">
    <location>
        <begin position="695"/>
        <end position="747"/>
    </location>
</feature>
<evidence type="ECO:0000256" key="5">
    <source>
        <dbReference type="ARBA" id="ARBA00022801"/>
    </source>
</evidence>
<dbReference type="SMART" id="SM00812">
    <property type="entry name" value="Alpha_L_fucos"/>
    <property type="match status" value="1"/>
</dbReference>
<dbReference type="SUPFAM" id="SSF50370">
    <property type="entry name" value="Ricin B-like lectins"/>
    <property type="match status" value="1"/>
</dbReference>
<proteinExistence type="inferred from homology"/>
<dbReference type="InterPro" id="IPR000933">
    <property type="entry name" value="Glyco_hydro_29"/>
</dbReference>
<gene>
    <name evidence="10" type="ORF">SAMN05216259_101568</name>
</gene>
<organism evidence="10 11">
    <name type="scientific">Actinacidiphila guanduensis</name>
    <dbReference type="NCBI Taxonomy" id="310781"/>
    <lineage>
        <taxon>Bacteria</taxon>
        <taxon>Bacillati</taxon>
        <taxon>Actinomycetota</taxon>
        <taxon>Actinomycetes</taxon>
        <taxon>Kitasatosporales</taxon>
        <taxon>Streptomycetaceae</taxon>
        <taxon>Actinacidiphila</taxon>
    </lineage>
</organism>
<dbReference type="Proteomes" id="UP000199341">
    <property type="component" value="Unassembled WGS sequence"/>
</dbReference>
<evidence type="ECO:0000256" key="7">
    <source>
        <dbReference type="SAM" id="SignalP"/>
    </source>
</evidence>
<dbReference type="Pfam" id="PF01120">
    <property type="entry name" value="Alpha_L_fucos"/>
    <property type="match status" value="1"/>
</dbReference>
<dbReference type="RefSeq" id="WP_093782599.1">
    <property type="nucleotide sequence ID" value="NZ_FNIE01000001.1"/>
</dbReference>
<evidence type="ECO:0000256" key="6">
    <source>
        <dbReference type="ARBA" id="ARBA00023295"/>
    </source>
</evidence>
<dbReference type="Pfam" id="PF14200">
    <property type="entry name" value="RicinB_lectin_2"/>
    <property type="match status" value="2"/>
</dbReference>
<dbReference type="Gene3D" id="2.80.10.50">
    <property type="match status" value="1"/>
</dbReference>
<dbReference type="InterPro" id="IPR006311">
    <property type="entry name" value="TAT_signal"/>
</dbReference>
<keyword evidence="6" id="KW-0326">Glycosidase</keyword>
<dbReference type="InterPro" id="IPR011024">
    <property type="entry name" value="G_crystallin-like"/>
</dbReference>
<dbReference type="InterPro" id="IPR000772">
    <property type="entry name" value="Ricin_B_lectin"/>
</dbReference>
<dbReference type="PROSITE" id="PS50231">
    <property type="entry name" value="RICIN_B_LECTIN"/>
    <property type="match status" value="1"/>
</dbReference>
<dbReference type="GO" id="GO:0005764">
    <property type="term" value="C:lysosome"/>
    <property type="evidence" value="ECO:0007669"/>
    <property type="project" value="TreeGrafter"/>
</dbReference>
<evidence type="ECO:0000313" key="11">
    <source>
        <dbReference type="Proteomes" id="UP000199341"/>
    </source>
</evidence>
<dbReference type="InterPro" id="IPR017853">
    <property type="entry name" value="GH"/>
</dbReference>
<sequence length="749" mass="80243">MSISRRVFLSSAAGVVAAAAAADFTAGAAPALAAPSSYSATWASVDQHPPAPEWFQDAKFGIYFHWGAFSVPAYDSEWYPRNMYIAGSNANTHHTATYGDPSVWPYNNFIDGGQDKAGNHVQFAPKLVSQGGAFDPDAWAQLFLDAGAKFAGPVSEHHDGFSMWNSSVNEWNSYQRGPRLNLLQLFRDAIRGKGLKLLVAMHHAYNFNGYYDHVPTQPTTSLRKLFGQLDTASENQLWFDKLKEVVDLAQPDILWEDFDLTLVDESRRLDFLSYYYNQALGWGRDVVATYKDGYDNKGEVFDYERGGPADITSPYWLTDDSISSSSWCYTQGIGYYSTTQMLHALIDRISKNGTMLLNIAPMADGTIPQGQRTVLLGIGDHLKRFGESLYATRAWTVYGEGPTKMGGGSFTAPVAGTNKDFRFTRNKAGTVLYATVLGWPGASTTVTTLAAGRIDMSSLVSTQLLGSTAGSYIALPAPTQSSDGLHVALPSATAPFSALAYVLKFTFSGQIPPLGQGSGSAGGTVATAYSDVSYAGTAAALTLGSYTAAQLQSAGLAARTISSLRVPAGLQVTGYSGDGFSGTAWTFTADAPDLRTSGNNDAITSLKVTFDPAAYFRITNVTDGLALDSGGNVAAGSTLKQWTWDGSTNLQWQAVDLGNGYYRLVNRTNGMVADSYGATADGAPAQQAPWNGGSNQQWQITDRGNGRCTLTNRGNGRVLDGGGQVASGSPVKQWTWDGSTNLEWTFAPQ</sequence>
<keyword evidence="5" id="KW-0378">Hydrolase</keyword>
<dbReference type="OrthoDB" id="5526311at2"/>
<protein>
    <recommendedName>
        <fullName evidence="3">alpha-L-fucosidase</fullName>
        <ecNumber evidence="3">3.2.1.51</ecNumber>
    </recommendedName>
</protein>
<dbReference type="PANTHER" id="PTHR10030:SF37">
    <property type="entry name" value="ALPHA-L-FUCOSIDASE-RELATED"/>
    <property type="match status" value="1"/>
</dbReference>
<reference evidence="10 11" key="1">
    <citation type="submission" date="2016-10" db="EMBL/GenBank/DDBJ databases">
        <authorList>
            <person name="de Groot N.N."/>
        </authorList>
    </citation>
    <scope>NUCLEOTIDE SEQUENCE [LARGE SCALE GENOMIC DNA]</scope>
    <source>
        <strain evidence="10 11">CGMCC 4.2022</strain>
    </source>
</reference>
<dbReference type="STRING" id="310781.SAMN05216259_101568"/>
<evidence type="ECO:0000259" key="8">
    <source>
        <dbReference type="Pfam" id="PF01120"/>
    </source>
</evidence>
<dbReference type="InterPro" id="IPR013780">
    <property type="entry name" value="Glyco_hydro_b"/>
</dbReference>
<dbReference type="SUPFAM" id="SSF49695">
    <property type="entry name" value="gamma-Crystallin-like"/>
    <property type="match status" value="1"/>
</dbReference>
<dbReference type="PRINTS" id="PR00741">
    <property type="entry name" value="GLHYDRLASE29"/>
</dbReference>